<dbReference type="Pfam" id="PF09566">
    <property type="entry name" value="RE_SacI"/>
    <property type="match status" value="1"/>
</dbReference>
<reference evidence="1" key="1">
    <citation type="submission" date="2018-08" db="EMBL/GenBank/DDBJ databases">
        <authorList>
            <consortium name="GenomeTrakr network: Whole genome sequencing for foodborne pathogen traceback"/>
        </authorList>
    </citation>
    <scope>NUCLEOTIDE SEQUENCE [LARGE SCALE GENOMIC DNA]</scope>
    <source>
        <strain evidence="1">FDA00003943</strain>
    </source>
</reference>
<keyword evidence="1" id="KW-0255">Endonuclease</keyword>
<evidence type="ECO:0000313" key="1">
    <source>
        <dbReference type="EMBL" id="MII80958.1"/>
    </source>
</evidence>
<dbReference type="EMBL" id="RSKH01000012">
    <property type="protein sequence ID" value="MII80958.1"/>
    <property type="molecule type" value="Genomic_DNA"/>
</dbReference>
<gene>
    <name evidence="1" type="ORF">AIF45_18190</name>
</gene>
<keyword evidence="1" id="KW-0540">Nuclease</keyword>
<name>A0A6C8YE15_SALER</name>
<comment type="caution">
    <text evidence="1">The sequence shown here is derived from an EMBL/GenBank/DDBJ whole genome shotgun (WGS) entry which is preliminary data.</text>
</comment>
<dbReference type="AlphaFoldDB" id="A0A6C8YE15"/>
<organism evidence="1">
    <name type="scientific">Salmonella enterica subsp. salamae</name>
    <dbReference type="NCBI Taxonomy" id="59202"/>
    <lineage>
        <taxon>Bacteria</taxon>
        <taxon>Pseudomonadati</taxon>
        <taxon>Pseudomonadota</taxon>
        <taxon>Gammaproteobacteria</taxon>
        <taxon>Enterobacterales</taxon>
        <taxon>Enterobacteriaceae</taxon>
        <taxon>Salmonella</taxon>
    </lineage>
</organism>
<protein>
    <submittedName>
        <fullName evidence="1">Restriction endonuclease, SacI family</fullName>
    </submittedName>
</protein>
<keyword evidence="1" id="KW-0378">Hydrolase</keyword>
<dbReference type="Proteomes" id="UP000885342">
    <property type="component" value="Unassembled WGS sequence"/>
</dbReference>
<sequence>MKVLVNHEQAYNVIINAINDAKKLTDYKTNNQWVSIQNVILGTHLTYRYILITGLLAKATDPRVNPLALQANAPVDGAYDARSLCHSVIVGKVEGPFLEGKLGASNEPFLNKPARYMLHSSDNPVRRGNDKVLQQLSIDILHAATTQTLAYEMLVIALYFTLQRTNRVITPNSINFDFHKIIYNIISHPCDGETCAIAAAISLHLLGEQRGWIIKAHPVNQAGSSSKEILDIDVYHDDIVFLSIEVKDKPFNYQDVNHAVSKASASGISKVIFLKGPRATNLDIDESIAIENAATKGVSLSFSDVMTFTTTCYALSPLLSNDRIIDFINNTLKDIRAKDSTIEYIQSIFKN</sequence>
<proteinExistence type="predicted"/>
<accession>A0A6C8YE15</accession>
<dbReference type="InterPro" id="IPR019066">
    <property type="entry name" value="Restrct_endonuc_II_SacI"/>
</dbReference>
<dbReference type="GO" id="GO:0004519">
    <property type="term" value="F:endonuclease activity"/>
    <property type="evidence" value="ECO:0007669"/>
    <property type="project" value="UniProtKB-KW"/>
</dbReference>